<protein>
    <submittedName>
        <fullName evidence="2">Membrane protein</fullName>
    </submittedName>
</protein>
<feature type="transmembrane region" description="Helical" evidence="1">
    <location>
        <begin position="66"/>
        <end position="86"/>
    </location>
</feature>
<sequence length="182" mass="19653">MLALDPPTDLQQKIATRAARVGRWVSRYGLVVILAWFGAGKYVKMDSRVLIQQSPLMSWLYDLMDFKTVAVLLGTMEIVAAVLLAVRPLWPRISALGSLLSIVLFLGTLSFLFTTPGVFHSFSHGLPVLSAQPGQFLMKDVVLMGVSIWTLGDALGGDLGTAGPARAPERVDEADEVARATA</sequence>
<comment type="caution">
    <text evidence="2">The sequence shown here is derived from an EMBL/GenBank/DDBJ whole genome shotgun (WGS) entry which is preliminary data.</text>
</comment>
<dbReference type="PANTHER" id="PTHR40106:SF1">
    <property type="entry name" value="INNER MEMBRANE PROTEIN RCLC"/>
    <property type="match status" value="1"/>
</dbReference>
<dbReference type="EMBL" id="BNCD01000012">
    <property type="protein sequence ID" value="GHH82301.1"/>
    <property type="molecule type" value="Genomic_DNA"/>
</dbReference>
<organism evidence="2 3">
    <name type="scientific">Streptomyces sulfonofaciens</name>
    <dbReference type="NCBI Taxonomy" id="68272"/>
    <lineage>
        <taxon>Bacteria</taxon>
        <taxon>Bacillati</taxon>
        <taxon>Actinomycetota</taxon>
        <taxon>Actinomycetes</taxon>
        <taxon>Kitasatosporales</taxon>
        <taxon>Streptomycetaceae</taxon>
        <taxon>Streptomyces</taxon>
    </lineage>
</organism>
<reference evidence="2" key="2">
    <citation type="submission" date="2020-09" db="EMBL/GenBank/DDBJ databases">
        <authorList>
            <person name="Sun Q."/>
            <person name="Ohkuma M."/>
        </authorList>
    </citation>
    <scope>NUCLEOTIDE SEQUENCE</scope>
    <source>
        <strain evidence="2">JCM 5069</strain>
    </source>
</reference>
<proteinExistence type="predicted"/>
<evidence type="ECO:0000313" key="3">
    <source>
        <dbReference type="Proteomes" id="UP000603708"/>
    </source>
</evidence>
<dbReference type="Pfam" id="PF04224">
    <property type="entry name" value="DUF417"/>
    <property type="match status" value="1"/>
</dbReference>
<dbReference type="GO" id="GO:1901530">
    <property type="term" value="P:response to hypochlorite"/>
    <property type="evidence" value="ECO:0007669"/>
    <property type="project" value="TreeGrafter"/>
</dbReference>
<reference evidence="2" key="1">
    <citation type="journal article" date="2014" name="Int. J. Syst. Evol. Microbiol.">
        <title>Complete genome sequence of Corynebacterium casei LMG S-19264T (=DSM 44701T), isolated from a smear-ripened cheese.</title>
        <authorList>
            <consortium name="US DOE Joint Genome Institute (JGI-PGF)"/>
            <person name="Walter F."/>
            <person name="Albersmeier A."/>
            <person name="Kalinowski J."/>
            <person name="Ruckert C."/>
        </authorList>
    </citation>
    <scope>NUCLEOTIDE SEQUENCE</scope>
    <source>
        <strain evidence="2">JCM 5069</strain>
    </source>
</reference>
<dbReference type="GO" id="GO:0005886">
    <property type="term" value="C:plasma membrane"/>
    <property type="evidence" value="ECO:0007669"/>
    <property type="project" value="TreeGrafter"/>
</dbReference>
<keyword evidence="1" id="KW-1133">Transmembrane helix</keyword>
<evidence type="ECO:0000313" key="2">
    <source>
        <dbReference type="EMBL" id="GHH82301.1"/>
    </source>
</evidence>
<dbReference type="Proteomes" id="UP000603708">
    <property type="component" value="Unassembled WGS sequence"/>
</dbReference>
<name>A0A919L4F6_9ACTN</name>
<feature type="transmembrane region" description="Helical" evidence="1">
    <location>
        <begin position="21"/>
        <end position="39"/>
    </location>
</feature>
<dbReference type="InterPro" id="IPR007339">
    <property type="entry name" value="RclC-like"/>
</dbReference>
<keyword evidence="1" id="KW-0812">Transmembrane</keyword>
<keyword evidence="1" id="KW-0472">Membrane</keyword>
<accession>A0A919L4F6</accession>
<gene>
    <name evidence="2" type="ORF">GCM10018793_41780</name>
</gene>
<evidence type="ECO:0000256" key="1">
    <source>
        <dbReference type="SAM" id="Phobius"/>
    </source>
</evidence>
<dbReference type="RefSeq" id="WP_229924803.1">
    <property type="nucleotide sequence ID" value="NZ_BNCD01000012.1"/>
</dbReference>
<dbReference type="PANTHER" id="PTHR40106">
    <property type="entry name" value="INNER MEMBRANE PROTEIN RCLC"/>
    <property type="match status" value="1"/>
</dbReference>
<feature type="transmembrane region" description="Helical" evidence="1">
    <location>
        <begin position="93"/>
        <end position="113"/>
    </location>
</feature>
<keyword evidence="3" id="KW-1185">Reference proteome</keyword>
<dbReference type="AlphaFoldDB" id="A0A919L4F6"/>